<evidence type="ECO:0000313" key="2">
    <source>
        <dbReference type="Proteomes" id="UP000265515"/>
    </source>
</evidence>
<reference evidence="1 2" key="1">
    <citation type="journal article" date="2018" name="Cell">
        <title>The Chara Genome: Secondary Complexity and Implications for Plant Terrestrialization.</title>
        <authorList>
            <person name="Nishiyama T."/>
            <person name="Sakayama H."/>
            <person name="Vries J.D."/>
            <person name="Buschmann H."/>
            <person name="Saint-Marcoux D."/>
            <person name="Ullrich K.K."/>
            <person name="Haas F.B."/>
            <person name="Vanderstraeten L."/>
            <person name="Becker D."/>
            <person name="Lang D."/>
            <person name="Vosolsobe S."/>
            <person name="Rombauts S."/>
            <person name="Wilhelmsson P.K.I."/>
            <person name="Janitza P."/>
            <person name="Kern R."/>
            <person name="Heyl A."/>
            <person name="Rumpler F."/>
            <person name="Villalobos L.I.A.C."/>
            <person name="Clay J.M."/>
            <person name="Skokan R."/>
            <person name="Toyoda A."/>
            <person name="Suzuki Y."/>
            <person name="Kagoshima H."/>
            <person name="Schijlen E."/>
            <person name="Tajeshwar N."/>
            <person name="Catarino B."/>
            <person name="Hetherington A.J."/>
            <person name="Saltykova A."/>
            <person name="Bonnot C."/>
            <person name="Breuninger H."/>
            <person name="Symeonidi A."/>
            <person name="Radhakrishnan G.V."/>
            <person name="Van Nieuwerburgh F."/>
            <person name="Deforce D."/>
            <person name="Chang C."/>
            <person name="Karol K.G."/>
            <person name="Hedrich R."/>
            <person name="Ulvskov P."/>
            <person name="Glockner G."/>
            <person name="Delwiche C.F."/>
            <person name="Petrasek J."/>
            <person name="Van de Peer Y."/>
            <person name="Friml J."/>
            <person name="Beilby M."/>
            <person name="Dolan L."/>
            <person name="Kohara Y."/>
            <person name="Sugano S."/>
            <person name="Fujiyama A."/>
            <person name="Delaux P.-M."/>
            <person name="Quint M."/>
            <person name="TheiBen G."/>
            <person name="Hagemann M."/>
            <person name="Harholt J."/>
            <person name="Dunand C."/>
            <person name="Zachgo S."/>
            <person name="Langdale J."/>
            <person name="Maumus F."/>
            <person name="Straeten D.V.D."/>
            <person name="Gould S.B."/>
            <person name="Rensing S.A."/>
        </authorList>
    </citation>
    <scope>NUCLEOTIDE SEQUENCE [LARGE SCALE GENOMIC DNA]</scope>
    <source>
        <strain evidence="1 2">S276</strain>
    </source>
</reference>
<gene>
    <name evidence="1" type="ORF">CBR_g66648</name>
</gene>
<protein>
    <recommendedName>
        <fullName evidence="3">DUF4283 domain-containing protein</fullName>
    </recommendedName>
</protein>
<sequence length="460" mass="53131">MGAVRELASVVVRQIRRLATKFLWKPRAAAEEGFMVKVAWDLITFPKELGGLGLMDLQRKNQAQLRKWLAEVAMAEEKDWILLAEKIRMREWQLCRAEDVWLCFFVNSFAKKRLCSEFWDAVRRAWLQHPPEVPTSPLTREEVLRQGLFENQFIREENGSLLLADSSPGSFGKAWIRRGVTRIADLWSELLGTWKPFSQVHLAAVSLPTDIKRRVIRRYENGWIGMPMLGDEPKRGFFRNEGKNLLSYVACNREVAQWMLRMESDGVELDGNQYDVYFKPWISEREIQEWREKLKIDSFWVRCLRIPIAVLPVLKDAVELAFGKVIKESSVTKKPEEPELASVRFNLEPGSKDRYARYLSIDLPNNGGMVEIEVAAPDTPWCPECKGFFHNEYDEECPARNCVDMDTMGVHKYGEPRPHRPPHHLHPHPLLLLPPLPLVEIVPEPVVDKAIQTSREGRAG</sequence>
<accession>A0A388JPY0</accession>
<dbReference type="Gramene" id="GBG59845">
    <property type="protein sequence ID" value="GBG59845"/>
    <property type="gene ID" value="CBR_g66648"/>
</dbReference>
<keyword evidence="2" id="KW-1185">Reference proteome</keyword>
<dbReference type="Proteomes" id="UP000265515">
    <property type="component" value="Unassembled WGS sequence"/>
</dbReference>
<organism evidence="1 2">
    <name type="scientific">Chara braunii</name>
    <name type="common">Braun's stonewort</name>
    <dbReference type="NCBI Taxonomy" id="69332"/>
    <lineage>
        <taxon>Eukaryota</taxon>
        <taxon>Viridiplantae</taxon>
        <taxon>Streptophyta</taxon>
        <taxon>Charophyceae</taxon>
        <taxon>Charales</taxon>
        <taxon>Characeae</taxon>
        <taxon>Chara</taxon>
    </lineage>
</organism>
<proteinExistence type="predicted"/>
<name>A0A388JPY0_CHABU</name>
<comment type="caution">
    <text evidence="1">The sequence shown here is derived from an EMBL/GenBank/DDBJ whole genome shotgun (WGS) entry which is preliminary data.</text>
</comment>
<dbReference type="EMBL" id="BFEA01000007">
    <property type="protein sequence ID" value="GBG59845.1"/>
    <property type="molecule type" value="Genomic_DNA"/>
</dbReference>
<evidence type="ECO:0000313" key="1">
    <source>
        <dbReference type="EMBL" id="GBG59845.1"/>
    </source>
</evidence>
<evidence type="ECO:0008006" key="3">
    <source>
        <dbReference type="Google" id="ProtNLM"/>
    </source>
</evidence>
<dbReference type="OrthoDB" id="1929473at2759"/>
<dbReference type="AlphaFoldDB" id="A0A388JPY0"/>